<keyword evidence="2" id="KW-0238">DNA-binding</keyword>
<reference evidence="7" key="1">
    <citation type="submission" date="2019-08" db="EMBL/GenBank/DDBJ databases">
        <title>Reference gene set and small RNA set construction with multiple tissues from Davidia involucrata Baill.</title>
        <authorList>
            <person name="Yang H."/>
            <person name="Zhou C."/>
            <person name="Li G."/>
            <person name="Wang J."/>
            <person name="Gao P."/>
            <person name="Wang M."/>
            <person name="Wang R."/>
            <person name="Zhao Y."/>
        </authorList>
    </citation>
    <scope>NUCLEOTIDE SEQUENCE</scope>
    <source>
        <tissue evidence="7">Mixed with DoveR01_LX</tissue>
    </source>
</reference>
<evidence type="ECO:0000256" key="1">
    <source>
        <dbReference type="ARBA" id="ARBA00023015"/>
    </source>
</evidence>
<dbReference type="PANTHER" id="PTHR31744:SF93">
    <property type="entry name" value="NAC DOMAIN-CONTAINING PROTEIN"/>
    <property type="match status" value="1"/>
</dbReference>
<dbReference type="EC" id="3.1.1.23" evidence="7"/>
<dbReference type="PROSITE" id="PS51005">
    <property type="entry name" value="NAC"/>
    <property type="match status" value="1"/>
</dbReference>
<feature type="compositionally biased region" description="Low complexity" evidence="5">
    <location>
        <begin position="217"/>
        <end position="239"/>
    </location>
</feature>
<dbReference type="SUPFAM" id="SSF101941">
    <property type="entry name" value="NAC domain"/>
    <property type="match status" value="1"/>
</dbReference>
<keyword evidence="1" id="KW-0805">Transcription regulation</keyword>
<evidence type="ECO:0000256" key="5">
    <source>
        <dbReference type="SAM" id="MobiDB-lite"/>
    </source>
</evidence>
<dbReference type="Pfam" id="PF02365">
    <property type="entry name" value="NAM"/>
    <property type="match status" value="1"/>
</dbReference>
<dbReference type="GO" id="GO:0003677">
    <property type="term" value="F:DNA binding"/>
    <property type="evidence" value="ECO:0007669"/>
    <property type="project" value="UniProtKB-KW"/>
</dbReference>
<dbReference type="Gene3D" id="2.170.150.80">
    <property type="entry name" value="NAC domain"/>
    <property type="match status" value="1"/>
</dbReference>
<keyword evidence="3" id="KW-0804">Transcription</keyword>
<proteinExistence type="predicted"/>
<evidence type="ECO:0000259" key="6">
    <source>
        <dbReference type="PROSITE" id="PS51005"/>
    </source>
</evidence>
<feature type="domain" description="NAC" evidence="6">
    <location>
        <begin position="14"/>
        <end position="173"/>
    </location>
</feature>
<gene>
    <name evidence="7" type="ORF">Din_041284</name>
</gene>
<accession>A0A5B7BXI4</accession>
<dbReference type="PANTHER" id="PTHR31744">
    <property type="entry name" value="PROTEIN CUP-SHAPED COTYLEDON 2-RELATED"/>
    <property type="match status" value="1"/>
</dbReference>
<evidence type="ECO:0000313" key="7">
    <source>
        <dbReference type="EMBL" id="MPA71843.1"/>
    </source>
</evidence>
<evidence type="ECO:0000256" key="4">
    <source>
        <dbReference type="ARBA" id="ARBA00023242"/>
    </source>
</evidence>
<keyword evidence="7" id="KW-0378">Hydrolase</keyword>
<dbReference type="GO" id="GO:0006355">
    <property type="term" value="P:regulation of DNA-templated transcription"/>
    <property type="evidence" value="ECO:0007669"/>
    <property type="project" value="InterPro"/>
</dbReference>
<feature type="region of interest" description="Disordered" evidence="5">
    <location>
        <begin position="213"/>
        <end position="248"/>
    </location>
</feature>
<name>A0A5B7BXI4_DAVIN</name>
<keyword evidence="4" id="KW-0539">Nucleus</keyword>
<evidence type="ECO:0000256" key="3">
    <source>
        <dbReference type="ARBA" id="ARBA00023163"/>
    </source>
</evidence>
<dbReference type="InterPro" id="IPR036093">
    <property type="entry name" value="NAC_dom_sf"/>
</dbReference>
<dbReference type="InterPro" id="IPR003441">
    <property type="entry name" value="NAC-dom"/>
</dbReference>
<sequence>MDKLNSVKEGVIKLPPGFRFQPTDEEIVFEYLARKIFCCPLPASIILEINVCKYDPWDLPGESEQDRYFYSNKEAKYRNGIRTNRATDSGYWKATGLDKQIICSRRKHIMGMKKTLVFYKGRSTNGSRTDWVMHEYRLVNSVTADCNSQQTKNSTQNSLTQKGNWVLCRIFLKKRSTKNEDEIVQACTDDRVKSVMVAQPRLYDFMMTEVTDLGPTSSSSSSSPSSSSGSKFITGVSSSGLDHEATSD</sequence>
<organism evidence="7">
    <name type="scientific">Davidia involucrata</name>
    <name type="common">Dove tree</name>
    <dbReference type="NCBI Taxonomy" id="16924"/>
    <lineage>
        <taxon>Eukaryota</taxon>
        <taxon>Viridiplantae</taxon>
        <taxon>Streptophyta</taxon>
        <taxon>Embryophyta</taxon>
        <taxon>Tracheophyta</taxon>
        <taxon>Spermatophyta</taxon>
        <taxon>Magnoliopsida</taxon>
        <taxon>eudicotyledons</taxon>
        <taxon>Gunneridae</taxon>
        <taxon>Pentapetalae</taxon>
        <taxon>asterids</taxon>
        <taxon>Cornales</taxon>
        <taxon>Nyssaceae</taxon>
        <taxon>Davidia</taxon>
    </lineage>
</organism>
<dbReference type="EMBL" id="GHES01041284">
    <property type="protein sequence ID" value="MPA71843.1"/>
    <property type="molecule type" value="Transcribed_RNA"/>
</dbReference>
<dbReference type="AlphaFoldDB" id="A0A5B7BXI4"/>
<dbReference type="GO" id="GO:0047372">
    <property type="term" value="F:monoacylglycerol lipase activity"/>
    <property type="evidence" value="ECO:0007669"/>
    <property type="project" value="UniProtKB-EC"/>
</dbReference>
<protein>
    <submittedName>
        <fullName evidence="7">Putative NAC transcription factor 25-like</fullName>
        <ecNumber evidence="7">3.1.1.23</ecNumber>
    </submittedName>
</protein>
<evidence type="ECO:0000256" key="2">
    <source>
        <dbReference type="ARBA" id="ARBA00023125"/>
    </source>
</evidence>